<dbReference type="SUPFAM" id="SSF55729">
    <property type="entry name" value="Acyl-CoA N-acyltransferases (Nat)"/>
    <property type="match status" value="1"/>
</dbReference>
<dbReference type="PANTHER" id="PTHR31435:SF10">
    <property type="entry name" value="BSR4717 PROTEIN"/>
    <property type="match status" value="1"/>
</dbReference>
<dbReference type="InterPro" id="IPR045057">
    <property type="entry name" value="Gcn5-rel_NAT"/>
</dbReference>
<proteinExistence type="predicted"/>
<feature type="domain" description="N-acetyltransferase" evidence="2">
    <location>
        <begin position="14"/>
        <end position="100"/>
    </location>
</feature>
<evidence type="ECO:0000259" key="2">
    <source>
        <dbReference type="PROSITE" id="PS51729"/>
    </source>
</evidence>
<gene>
    <name evidence="3" type="ORF">NM203_21885</name>
</gene>
<dbReference type="InterPro" id="IPR000182">
    <property type="entry name" value="GNAT_dom"/>
</dbReference>
<accession>A0ABT1M6Q3</accession>
<dbReference type="PROSITE" id="PS51186">
    <property type="entry name" value="GNAT"/>
    <property type="match status" value="1"/>
</dbReference>
<dbReference type="InterPro" id="IPR031165">
    <property type="entry name" value="GNAT_YJDJ"/>
</dbReference>
<name>A0ABT1M6Q3_9MYCO</name>
<feature type="domain" description="N-acetyltransferase" evidence="1">
    <location>
        <begin position="1"/>
        <end position="102"/>
    </location>
</feature>
<protein>
    <submittedName>
        <fullName evidence="3">N-acetyltransferase</fullName>
    </submittedName>
</protein>
<dbReference type="EMBL" id="JANDBD010000009">
    <property type="protein sequence ID" value="MCP9274848.1"/>
    <property type="molecule type" value="Genomic_DNA"/>
</dbReference>
<dbReference type="Pfam" id="PF14542">
    <property type="entry name" value="Acetyltransf_CG"/>
    <property type="match status" value="1"/>
</dbReference>
<dbReference type="InterPro" id="IPR016181">
    <property type="entry name" value="Acyl_CoA_acyltransferase"/>
</dbReference>
<keyword evidence="4" id="KW-1185">Reference proteome</keyword>
<organism evidence="3 4">
    <name type="scientific">Mycolicibacterium arenosum</name>
    <dbReference type="NCBI Taxonomy" id="2952157"/>
    <lineage>
        <taxon>Bacteria</taxon>
        <taxon>Bacillati</taxon>
        <taxon>Actinomycetota</taxon>
        <taxon>Actinomycetes</taxon>
        <taxon>Mycobacteriales</taxon>
        <taxon>Mycobacteriaceae</taxon>
        <taxon>Mycolicibacterium</taxon>
    </lineage>
</organism>
<dbReference type="PANTHER" id="PTHR31435">
    <property type="entry name" value="PROTEIN NATD1"/>
    <property type="match status" value="1"/>
</dbReference>
<dbReference type="CDD" id="cd04301">
    <property type="entry name" value="NAT_SF"/>
    <property type="match status" value="1"/>
</dbReference>
<reference evidence="3 4" key="1">
    <citation type="submission" date="2022-06" db="EMBL/GenBank/DDBJ databases">
        <title>Mycolicibacterium sp. CAU 1645 isolated from seawater.</title>
        <authorList>
            <person name="Kim W."/>
        </authorList>
    </citation>
    <scope>NUCLEOTIDE SEQUENCE [LARGE SCALE GENOMIC DNA]</scope>
    <source>
        <strain evidence="3 4">CAU 1645</strain>
    </source>
</reference>
<evidence type="ECO:0000313" key="4">
    <source>
        <dbReference type="Proteomes" id="UP001651690"/>
    </source>
</evidence>
<evidence type="ECO:0000259" key="1">
    <source>
        <dbReference type="PROSITE" id="PS51186"/>
    </source>
</evidence>
<dbReference type="RefSeq" id="WP_255062539.1">
    <property type="nucleotide sequence ID" value="NZ_JANDBD010000009.1"/>
</dbReference>
<dbReference type="PROSITE" id="PS51729">
    <property type="entry name" value="GNAT_YJDJ"/>
    <property type="match status" value="1"/>
</dbReference>
<sequence>MTAQQTDRTGAPTTVGRESDRFTISVEGREVGFAEFSESAGRRSFFHTVVDRRFQGRGLATILVAHALEATRADGLRIVAPCWMVAEYIEKSGAYADLVDPA</sequence>
<evidence type="ECO:0000313" key="3">
    <source>
        <dbReference type="EMBL" id="MCP9274848.1"/>
    </source>
</evidence>
<comment type="caution">
    <text evidence="3">The sequence shown here is derived from an EMBL/GenBank/DDBJ whole genome shotgun (WGS) entry which is preliminary data.</text>
</comment>
<dbReference type="Proteomes" id="UP001651690">
    <property type="component" value="Unassembled WGS sequence"/>
</dbReference>
<dbReference type="Gene3D" id="3.40.630.30">
    <property type="match status" value="1"/>
</dbReference>